<dbReference type="InterPro" id="IPR058548">
    <property type="entry name" value="MlaB-like_STAS"/>
</dbReference>
<evidence type="ECO:0000313" key="2">
    <source>
        <dbReference type="EMBL" id="BDG04423.1"/>
    </source>
</evidence>
<dbReference type="RefSeq" id="WP_248352791.1">
    <property type="nucleotide sequence ID" value="NZ_AP025591.1"/>
</dbReference>
<accession>A0ABN6MXZ1</accession>
<dbReference type="InterPro" id="IPR036513">
    <property type="entry name" value="STAS_dom_sf"/>
</dbReference>
<dbReference type="Proteomes" id="UP001162891">
    <property type="component" value="Chromosome"/>
</dbReference>
<evidence type="ECO:0000259" key="1">
    <source>
        <dbReference type="PROSITE" id="PS50801"/>
    </source>
</evidence>
<evidence type="ECO:0000313" key="3">
    <source>
        <dbReference type="Proteomes" id="UP001162891"/>
    </source>
</evidence>
<proteinExistence type="predicted"/>
<dbReference type="PROSITE" id="PS50801">
    <property type="entry name" value="STAS"/>
    <property type="match status" value="1"/>
</dbReference>
<dbReference type="Pfam" id="PF13466">
    <property type="entry name" value="STAS_2"/>
    <property type="match status" value="1"/>
</dbReference>
<gene>
    <name evidence="2" type="ORF">AMOR_34190</name>
</gene>
<sequence length="92" mass="9806">MNATSGARRIIRVDGVLDASAADRLARALADGTPDADVAIDLSHVRAFDDFAVMMLGRTLSARGHVTIQGLRQHHVRLLRYLGLGDGDGARA</sequence>
<name>A0ABN6MXZ1_9BACT</name>
<keyword evidence="3" id="KW-1185">Reference proteome</keyword>
<dbReference type="Gene3D" id="3.30.750.24">
    <property type="entry name" value="STAS domain"/>
    <property type="match status" value="1"/>
</dbReference>
<reference evidence="3" key="1">
    <citation type="journal article" date="2022" name="Int. J. Syst. Evol. Microbiol.">
        <title>Anaeromyxobacter oryzae sp. nov., Anaeromyxobacter diazotrophicus sp. nov. and Anaeromyxobacter paludicola sp. nov., isolated from paddy soils.</title>
        <authorList>
            <person name="Itoh H."/>
            <person name="Xu Z."/>
            <person name="Mise K."/>
            <person name="Masuda Y."/>
            <person name="Ushijima N."/>
            <person name="Hayakawa C."/>
            <person name="Shiratori Y."/>
            <person name="Senoo K."/>
        </authorList>
    </citation>
    <scope>NUCLEOTIDE SEQUENCE [LARGE SCALE GENOMIC DNA]</scope>
    <source>
        <strain evidence="3">Red232</strain>
    </source>
</reference>
<feature type="domain" description="STAS" evidence="1">
    <location>
        <begin position="10"/>
        <end position="92"/>
    </location>
</feature>
<dbReference type="InterPro" id="IPR002645">
    <property type="entry name" value="STAS_dom"/>
</dbReference>
<dbReference type="SUPFAM" id="SSF52091">
    <property type="entry name" value="SpoIIaa-like"/>
    <property type="match status" value="1"/>
</dbReference>
<protein>
    <recommendedName>
        <fullName evidence="1">STAS domain-containing protein</fullName>
    </recommendedName>
</protein>
<organism evidence="2 3">
    <name type="scientific">Anaeromyxobacter oryzae</name>
    <dbReference type="NCBI Taxonomy" id="2918170"/>
    <lineage>
        <taxon>Bacteria</taxon>
        <taxon>Pseudomonadati</taxon>
        <taxon>Myxococcota</taxon>
        <taxon>Myxococcia</taxon>
        <taxon>Myxococcales</taxon>
        <taxon>Cystobacterineae</taxon>
        <taxon>Anaeromyxobacteraceae</taxon>
        <taxon>Anaeromyxobacter</taxon>
    </lineage>
</organism>
<dbReference type="EMBL" id="AP025591">
    <property type="protein sequence ID" value="BDG04423.1"/>
    <property type="molecule type" value="Genomic_DNA"/>
</dbReference>